<dbReference type="AlphaFoldDB" id="A0A938X0J1"/>
<reference evidence="1" key="1">
    <citation type="submission" date="2020-08" db="EMBL/GenBank/DDBJ databases">
        <authorList>
            <person name="Cejkova D."/>
            <person name="Kubasova T."/>
            <person name="Jahodarova E."/>
            <person name="Rychlik I."/>
        </authorList>
    </citation>
    <scope>NUCLEOTIDE SEQUENCE</scope>
    <source>
        <strain evidence="1">An420c</strain>
    </source>
</reference>
<organism evidence="1 2">
    <name type="scientific">Mordavella massiliensis</name>
    <dbReference type="NCBI Taxonomy" id="1871024"/>
    <lineage>
        <taxon>Bacteria</taxon>
        <taxon>Bacillati</taxon>
        <taxon>Bacillota</taxon>
        <taxon>Clostridia</taxon>
        <taxon>Eubacteriales</taxon>
        <taxon>Clostridiaceae</taxon>
        <taxon>Mordavella</taxon>
    </lineage>
</organism>
<dbReference type="Proteomes" id="UP000713880">
    <property type="component" value="Unassembled WGS sequence"/>
</dbReference>
<dbReference type="RefSeq" id="WP_204908516.1">
    <property type="nucleotide sequence ID" value="NZ_JACJLV010000011.1"/>
</dbReference>
<keyword evidence="2" id="KW-1185">Reference proteome</keyword>
<gene>
    <name evidence="1" type="ORF">H6A13_05020</name>
</gene>
<comment type="caution">
    <text evidence="1">The sequence shown here is derived from an EMBL/GenBank/DDBJ whole genome shotgun (WGS) entry which is preliminary data.</text>
</comment>
<protein>
    <submittedName>
        <fullName evidence="1">Uncharacterized protein</fullName>
    </submittedName>
</protein>
<evidence type="ECO:0000313" key="2">
    <source>
        <dbReference type="Proteomes" id="UP000713880"/>
    </source>
</evidence>
<reference evidence="1" key="2">
    <citation type="journal article" date="2021" name="Sci. Rep.">
        <title>The distribution of antibiotic resistance genes in chicken gut microbiota commensals.</title>
        <authorList>
            <person name="Juricova H."/>
            <person name="Matiasovicova J."/>
            <person name="Kubasova T."/>
            <person name="Cejkova D."/>
            <person name="Rychlik I."/>
        </authorList>
    </citation>
    <scope>NUCLEOTIDE SEQUENCE</scope>
    <source>
        <strain evidence="1">An420c</strain>
    </source>
</reference>
<sequence length="107" mass="12648">MRYYKHLYLSEGLKKKKEKVIRKLENNKVQIEVYLITVPEQGENQLEILNSALFLQPSFPKKEYFVAGIAKGYEEALELVEEMTKEVYNETKGADIRSYILRKEQED</sequence>
<accession>A0A938X0J1</accession>
<name>A0A938X0J1_9CLOT</name>
<dbReference type="EMBL" id="JACJLV010000011">
    <property type="protein sequence ID" value="MBM6826470.1"/>
    <property type="molecule type" value="Genomic_DNA"/>
</dbReference>
<proteinExistence type="predicted"/>
<evidence type="ECO:0000313" key="1">
    <source>
        <dbReference type="EMBL" id="MBM6826470.1"/>
    </source>
</evidence>